<sequence length="119" mass="13475">MQAPHFLSRGLDLSAFHLGTLNVSVAPMRYEVVAPVLTFRAVKWHPVEPAEDFSFFEVRLVAHAVHPVAGLIYYPHPETKPEHFQEADVLELLLPWTEGLAYGSQISIQVPPDQMVFRQ</sequence>
<name>D2DXU5_9BACT</name>
<dbReference type="EMBL" id="FJ872374">
    <property type="protein sequence ID" value="ACO70918.1"/>
    <property type="molecule type" value="Genomic_DNA"/>
</dbReference>
<dbReference type="AlphaFoldDB" id="D2DXU5"/>
<accession>D2DXU5</accession>
<reference evidence="1" key="1">
    <citation type="journal article" date="2010" name="FEMS Microbiol. Ecol.">
        <title>Phylogenetic and metagenomic analysis of Verrucomicrobia in former agricultural grassland soil.</title>
        <authorList>
            <person name="Kielak A."/>
            <person name="Rodrigues J.L.M."/>
            <person name="Kuramae E.E."/>
            <person name="Chain P.S.G."/>
            <person name="van Veen J.A."/>
            <person name="Kowalchuk G.A."/>
        </authorList>
    </citation>
    <scope>NUCLEOTIDE SEQUENCE</scope>
</reference>
<protein>
    <submittedName>
        <fullName evidence="1">Uncharacterized protein</fullName>
    </submittedName>
</protein>
<organism evidence="1">
    <name type="scientific">uncultured Verrucomicrobiota bacterium</name>
    <dbReference type="NCBI Taxonomy" id="156588"/>
    <lineage>
        <taxon>Bacteria</taxon>
        <taxon>Pseudomonadati</taxon>
        <taxon>Verrucomicrobiota</taxon>
        <taxon>environmental samples</taxon>
    </lineage>
</organism>
<evidence type="ECO:0000313" key="1">
    <source>
        <dbReference type="EMBL" id="ACO70918.1"/>
    </source>
</evidence>
<proteinExistence type="predicted"/>